<dbReference type="InterPro" id="IPR002347">
    <property type="entry name" value="SDR_fam"/>
</dbReference>
<dbReference type="Gene3D" id="3.40.50.720">
    <property type="entry name" value="NAD(P)-binding Rossmann-like Domain"/>
    <property type="match status" value="1"/>
</dbReference>
<sequence>MQLYLKGKKALVTGSTSGIGKAIAMSLVAEGATVLINGRREEKVNQTIKEIHAKYPDAILHSVVADLGTEQGCKRLLRSTLK</sequence>
<comment type="caution">
    <text evidence="2">The sequence shown here is derived from an EMBL/GenBank/DDBJ whole genome shotgun (WGS) entry which is preliminary data.</text>
</comment>
<reference evidence="2 3" key="1">
    <citation type="submission" date="2014-04" db="EMBL/GenBank/DDBJ databases">
        <title>Draft genome sequence of Bacillus azotoformans MEV2011, a (co-) denitrifying strain unable to grow in the presence of oxygen.</title>
        <authorList>
            <person name="Nielsen M."/>
            <person name="Schreiber L."/>
            <person name="Finster K."/>
            <person name="Schramm A."/>
        </authorList>
    </citation>
    <scope>NUCLEOTIDE SEQUENCE [LARGE SCALE GENOMIC DNA]</scope>
    <source>
        <strain evidence="2 3">MEV2011</strain>
    </source>
</reference>
<dbReference type="PATRIC" id="fig|1348973.3.peg.2050"/>
<evidence type="ECO:0000256" key="1">
    <source>
        <dbReference type="ARBA" id="ARBA00006484"/>
    </source>
</evidence>
<dbReference type="EMBL" id="JJRY01000007">
    <property type="protein sequence ID" value="KEF38490.1"/>
    <property type="molecule type" value="Genomic_DNA"/>
</dbReference>
<accession>A0A072NZ01</accession>
<protein>
    <submittedName>
        <fullName evidence="2">Short-chain alcohol dehydrogenase</fullName>
    </submittedName>
</protein>
<evidence type="ECO:0000313" key="2">
    <source>
        <dbReference type="EMBL" id="KEF38490.1"/>
    </source>
</evidence>
<name>A0A072NZ01_SCHAZ</name>
<dbReference type="Proteomes" id="UP000027936">
    <property type="component" value="Unassembled WGS sequence"/>
</dbReference>
<comment type="similarity">
    <text evidence="1">Belongs to the short-chain dehydrogenases/reductases (SDR) family.</text>
</comment>
<evidence type="ECO:0000313" key="3">
    <source>
        <dbReference type="Proteomes" id="UP000027936"/>
    </source>
</evidence>
<dbReference type="PANTHER" id="PTHR43943:SF2">
    <property type="entry name" value="DEHYDROGENASE_REDUCTASE 4"/>
    <property type="match status" value="1"/>
</dbReference>
<proteinExistence type="inferred from homology"/>
<dbReference type="SUPFAM" id="SSF51735">
    <property type="entry name" value="NAD(P)-binding Rossmann-fold domains"/>
    <property type="match status" value="1"/>
</dbReference>
<dbReference type="InterPro" id="IPR036291">
    <property type="entry name" value="NAD(P)-bd_dom_sf"/>
</dbReference>
<organism evidence="2 3">
    <name type="scientific">Schinkia azotoformans MEV2011</name>
    <dbReference type="NCBI Taxonomy" id="1348973"/>
    <lineage>
        <taxon>Bacteria</taxon>
        <taxon>Bacillati</taxon>
        <taxon>Bacillota</taxon>
        <taxon>Bacilli</taxon>
        <taxon>Bacillales</taxon>
        <taxon>Bacillaceae</taxon>
        <taxon>Calidifontibacillus/Schinkia group</taxon>
        <taxon>Schinkia</taxon>
    </lineage>
</organism>
<gene>
    <name evidence="2" type="ORF">M670_02116</name>
</gene>
<dbReference type="Pfam" id="PF00106">
    <property type="entry name" value="adh_short"/>
    <property type="match status" value="1"/>
</dbReference>
<dbReference type="PANTHER" id="PTHR43943">
    <property type="entry name" value="DEHYDROGENASE/REDUCTASE (SDR FAMILY) MEMBER 4"/>
    <property type="match status" value="1"/>
</dbReference>
<dbReference type="AlphaFoldDB" id="A0A072NZ01"/>